<comment type="caution">
    <text evidence="2">The sequence shown here is derived from an EMBL/GenBank/DDBJ whole genome shotgun (WGS) entry which is preliminary data.</text>
</comment>
<feature type="compositionally biased region" description="Basic and acidic residues" evidence="1">
    <location>
        <begin position="11"/>
        <end position="22"/>
    </location>
</feature>
<evidence type="ECO:0000313" key="2">
    <source>
        <dbReference type="EMBL" id="PNX69727.1"/>
    </source>
</evidence>
<dbReference type="EMBL" id="ASHM01256466">
    <property type="protein sequence ID" value="PNX69727.1"/>
    <property type="molecule type" value="Genomic_DNA"/>
</dbReference>
<evidence type="ECO:0000313" key="3">
    <source>
        <dbReference type="Proteomes" id="UP000236291"/>
    </source>
</evidence>
<reference evidence="2 3" key="1">
    <citation type="journal article" date="2014" name="Am. J. Bot.">
        <title>Genome assembly and annotation for red clover (Trifolium pratense; Fabaceae).</title>
        <authorList>
            <person name="Istvanek J."/>
            <person name="Jaros M."/>
            <person name="Krenek A."/>
            <person name="Repkova J."/>
        </authorList>
    </citation>
    <scope>NUCLEOTIDE SEQUENCE [LARGE SCALE GENOMIC DNA]</scope>
    <source>
        <strain evidence="3">cv. Tatra</strain>
        <tissue evidence="2">Young leaves</tissue>
    </source>
</reference>
<protein>
    <submittedName>
        <fullName evidence="2">Uncharacterized protein</fullName>
    </submittedName>
</protein>
<reference evidence="2 3" key="2">
    <citation type="journal article" date="2017" name="Front. Plant Sci.">
        <title>Gene Classification and Mining of Molecular Markers Useful in Red Clover (Trifolium pratense) Breeding.</title>
        <authorList>
            <person name="Istvanek J."/>
            <person name="Dluhosova J."/>
            <person name="Dluhos P."/>
            <person name="Patkova L."/>
            <person name="Nedelnik J."/>
            <person name="Repkova J."/>
        </authorList>
    </citation>
    <scope>NUCLEOTIDE SEQUENCE [LARGE SCALE GENOMIC DNA]</scope>
    <source>
        <strain evidence="3">cv. Tatra</strain>
        <tissue evidence="2">Young leaves</tissue>
    </source>
</reference>
<accession>A0A2K3KTV5</accession>
<dbReference type="InterPro" id="IPR025157">
    <property type="entry name" value="Hemagglutinin_rpt"/>
</dbReference>
<dbReference type="GO" id="GO:0003824">
    <property type="term" value="F:catalytic activity"/>
    <property type="evidence" value="ECO:0007669"/>
    <property type="project" value="UniProtKB-ARBA"/>
</dbReference>
<feature type="compositionally biased region" description="Polar residues" evidence="1">
    <location>
        <begin position="23"/>
        <end position="38"/>
    </location>
</feature>
<organism evidence="2 3">
    <name type="scientific">Trifolium pratense</name>
    <name type="common">Red clover</name>
    <dbReference type="NCBI Taxonomy" id="57577"/>
    <lineage>
        <taxon>Eukaryota</taxon>
        <taxon>Viridiplantae</taxon>
        <taxon>Streptophyta</taxon>
        <taxon>Embryophyta</taxon>
        <taxon>Tracheophyta</taxon>
        <taxon>Spermatophyta</taxon>
        <taxon>Magnoliopsida</taxon>
        <taxon>eudicotyledons</taxon>
        <taxon>Gunneridae</taxon>
        <taxon>Pentapetalae</taxon>
        <taxon>rosids</taxon>
        <taxon>fabids</taxon>
        <taxon>Fabales</taxon>
        <taxon>Fabaceae</taxon>
        <taxon>Papilionoideae</taxon>
        <taxon>50 kb inversion clade</taxon>
        <taxon>NPAAA clade</taxon>
        <taxon>Hologalegina</taxon>
        <taxon>IRL clade</taxon>
        <taxon>Trifolieae</taxon>
        <taxon>Trifolium</taxon>
    </lineage>
</organism>
<dbReference type="AlphaFoldDB" id="A0A2K3KTV5"/>
<feature type="non-terminal residue" evidence="2">
    <location>
        <position position="54"/>
    </location>
</feature>
<dbReference type="Proteomes" id="UP000236291">
    <property type="component" value="Unassembled WGS sequence"/>
</dbReference>
<evidence type="ECO:0000256" key="1">
    <source>
        <dbReference type="SAM" id="MobiDB-lite"/>
    </source>
</evidence>
<dbReference type="Pfam" id="PF13332">
    <property type="entry name" value="Fil_haemagg_2"/>
    <property type="match status" value="1"/>
</dbReference>
<feature type="region of interest" description="Disordered" evidence="1">
    <location>
        <begin position="1"/>
        <end position="54"/>
    </location>
</feature>
<name>A0A2K3KTV5_TRIPR</name>
<sequence>MVNASASGSRGKGDGSDSDHTNTHINATKQLAMTSGGDTTIKGATASGKEVTAK</sequence>
<proteinExistence type="predicted"/>
<gene>
    <name evidence="2" type="ORF">L195_g064565</name>
</gene>